<comment type="caution">
    <text evidence="2">The sequence shown here is derived from an EMBL/GenBank/DDBJ whole genome shotgun (WGS) entry which is preliminary data.</text>
</comment>
<feature type="region of interest" description="Disordered" evidence="1">
    <location>
        <begin position="68"/>
        <end position="93"/>
    </location>
</feature>
<evidence type="ECO:0000313" key="3">
    <source>
        <dbReference type="Proteomes" id="UP001369086"/>
    </source>
</evidence>
<proteinExistence type="predicted"/>
<dbReference type="EMBL" id="JAHFZB010000048">
    <property type="protein sequence ID" value="KAK6467638.1"/>
    <property type="molecule type" value="Genomic_DNA"/>
</dbReference>
<feature type="compositionally biased region" description="Acidic residues" evidence="1">
    <location>
        <begin position="75"/>
        <end position="93"/>
    </location>
</feature>
<name>A0ABR0Y5F7_HUSHU</name>
<sequence>MRLNQSSSFREFPLDDDDLPYDDVDDTAGSLAAGSLPSGNLPYDDVGYSDGNSMAGSENALAVLSTAEPPAPEDTVYDDLYNESASLEETERE</sequence>
<evidence type="ECO:0000256" key="1">
    <source>
        <dbReference type="SAM" id="MobiDB-lite"/>
    </source>
</evidence>
<accession>A0ABR0Y5F7</accession>
<dbReference type="Proteomes" id="UP001369086">
    <property type="component" value="Unassembled WGS sequence"/>
</dbReference>
<protein>
    <submittedName>
        <fullName evidence="2">Antigen WC1.1-like</fullName>
    </submittedName>
</protein>
<keyword evidence="3" id="KW-1185">Reference proteome</keyword>
<feature type="compositionally biased region" description="Acidic residues" evidence="1">
    <location>
        <begin position="14"/>
        <end position="26"/>
    </location>
</feature>
<reference evidence="2 3" key="1">
    <citation type="submission" date="2021-05" db="EMBL/GenBank/DDBJ databases">
        <authorList>
            <person name="Zahm M."/>
            <person name="Klopp C."/>
            <person name="Cabau C."/>
            <person name="Kuhl H."/>
            <person name="Suciu R."/>
            <person name="Ciorpac M."/>
            <person name="Holostenco D."/>
            <person name="Gessner J."/>
            <person name="Wuertz S."/>
            <person name="Hohne C."/>
            <person name="Stock M."/>
            <person name="Gislard M."/>
            <person name="Lluch J."/>
            <person name="Milhes M."/>
            <person name="Lampietro C."/>
            <person name="Lopez Roques C."/>
            <person name="Donnadieu C."/>
            <person name="Du K."/>
            <person name="Schartl M."/>
            <person name="Guiguen Y."/>
        </authorList>
    </citation>
    <scope>NUCLEOTIDE SEQUENCE [LARGE SCALE GENOMIC DNA]</scope>
    <source>
        <strain evidence="2">Hh-F2</strain>
        <tissue evidence="2">Blood</tissue>
    </source>
</reference>
<evidence type="ECO:0000313" key="2">
    <source>
        <dbReference type="EMBL" id="KAK6467638.1"/>
    </source>
</evidence>
<gene>
    <name evidence="2" type="ORF">HHUSO_G34633</name>
</gene>
<feature type="region of interest" description="Disordered" evidence="1">
    <location>
        <begin position="1"/>
        <end position="52"/>
    </location>
</feature>
<organism evidence="2 3">
    <name type="scientific">Huso huso</name>
    <name type="common">Beluga</name>
    <name type="synonym">Acipenser huso</name>
    <dbReference type="NCBI Taxonomy" id="61971"/>
    <lineage>
        <taxon>Eukaryota</taxon>
        <taxon>Metazoa</taxon>
        <taxon>Chordata</taxon>
        <taxon>Craniata</taxon>
        <taxon>Vertebrata</taxon>
        <taxon>Euteleostomi</taxon>
        <taxon>Actinopterygii</taxon>
        <taxon>Chondrostei</taxon>
        <taxon>Acipenseriformes</taxon>
        <taxon>Acipenseridae</taxon>
        <taxon>Huso</taxon>
    </lineage>
</organism>